<reference evidence="1 2" key="1">
    <citation type="journal article" date="2016" name="Nat. Commun.">
        <title>Extremotolerant tardigrade genome and improved radiotolerance of human cultured cells by tardigrade-unique protein.</title>
        <authorList>
            <person name="Hashimoto T."/>
            <person name="Horikawa D.D."/>
            <person name="Saito Y."/>
            <person name="Kuwahara H."/>
            <person name="Kozuka-Hata H."/>
            <person name="Shin-I T."/>
            <person name="Minakuchi Y."/>
            <person name="Ohishi K."/>
            <person name="Motoyama A."/>
            <person name="Aizu T."/>
            <person name="Enomoto A."/>
            <person name="Kondo K."/>
            <person name="Tanaka S."/>
            <person name="Hara Y."/>
            <person name="Koshikawa S."/>
            <person name="Sagara H."/>
            <person name="Miura T."/>
            <person name="Yokobori S."/>
            <person name="Miyagawa K."/>
            <person name="Suzuki Y."/>
            <person name="Kubo T."/>
            <person name="Oyama M."/>
            <person name="Kohara Y."/>
            <person name="Fujiyama A."/>
            <person name="Arakawa K."/>
            <person name="Katayama T."/>
            <person name="Toyoda A."/>
            <person name="Kunieda T."/>
        </authorList>
    </citation>
    <scope>NUCLEOTIDE SEQUENCE [LARGE SCALE GENOMIC DNA]</scope>
    <source>
        <strain evidence="1 2">YOKOZUNA-1</strain>
    </source>
</reference>
<organism evidence="1 2">
    <name type="scientific">Ramazzottius varieornatus</name>
    <name type="common">Water bear</name>
    <name type="synonym">Tardigrade</name>
    <dbReference type="NCBI Taxonomy" id="947166"/>
    <lineage>
        <taxon>Eukaryota</taxon>
        <taxon>Metazoa</taxon>
        <taxon>Ecdysozoa</taxon>
        <taxon>Tardigrada</taxon>
        <taxon>Eutardigrada</taxon>
        <taxon>Parachela</taxon>
        <taxon>Hypsibioidea</taxon>
        <taxon>Ramazzottiidae</taxon>
        <taxon>Ramazzottius</taxon>
    </lineage>
</organism>
<protein>
    <submittedName>
        <fullName evidence="1">Uncharacterized protein</fullName>
    </submittedName>
</protein>
<proteinExistence type="predicted"/>
<name>A0A1D1VJ82_RAMVA</name>
<evidence type="ECO:0000313" key="2">
    <source>
        <dbReference type="Proteomes" id="UP000186922"/>
    </source>
</evidence>
<sequence length="83" mass="10073">MIKSVEVTCISCRNWIAPTKLEEYWGKQLWKDMSYEDICPDVKHWSLMFKIWLENGRAMWLMVDETTEHRAMQPRQCCSDHYN</sequence>
<keyword evidence="2" id="KW-1185">Reference proteome</keyword>
<dbReference type="AlphaFoldDB" id="A0A1D1VJ82"/>
<evidence type="ECO:0000313" key="1">
    <source>
        <dbReference type="EMBL" id="GAV00991.1"/>
    </source>
</evidence>
<dbReference type="Proteomes" id="UP000186922">
    <property type="component" value="Unassembled WGS sequence"/>
</dbReference>
<comment type="caution">
    <text evidence="1">The sequence shown here is derived from an EMBL/GenBank/DDBJ whole genome shotgun (WGS) entry which is preliminary data.</text>
</comment>
<gene>
    <name evidence="1" type="primary">RvY_11770-1</name>
    <name evidence="1" type="synonym">RvY_11770.1</name>
    <name evidence="1" type="ORF">RvY_11770</name>
</gene>
<accession>A0A1D1VJ82</accession>
<dbReference type="EMBL" id="BDGG01000006">
    <property type="protein sequence ID" value="GAV00991.1"/>
    <property type="molecule type" value="Genomic_DNA"/>
</dbReference>